<dbReference type="EMBL" id="QGHC01000008">
    <property type="protein sequence ID" value="PWK85875.1"/>
    <property type="molecule type" value="Genomic_DNA"/>
</dbReference>
<evidence type="ECO:0000259" key="3">
    <source>
        <dbReference type="PROSITE" id="PS51782"/>
    </source>
</evidence>
<comment type="caution">
    <text evidence="4">The sequence shown here is derived from an EMBL/GenBank/DDBJ whole genome shotgun (WGS) entry which is preliminary data.</text>
</comment>
<sequence length="431" mass="44586">MSVRITRLLVLAALVGAGLGATAAAKTTHHHKKAAAAPKGPTLVWRGDVTSARGVVTDAATAWEKTGHGHLEVQSFNTASGLDAVSGGLADLAGAARDSDGGPAESQLVFTPVAWDALVIITHPDNPVGNLSLKQVHDIYYGKITNWNQVGGPDAPINVYAVASPGDGVEYSLRKLLFGRGNQPVAAPRLYVNTAKLEEAVTLDPHALGVSTLAGVSGNRKLKPLSLDGVPPTVANIADGSYPLYTPVYLVTNPSSPKAADARAFVDFMQTEEGKAVLRKHAILPYADAAALAGMSDARRAKVLAEVGARPLPSSGVPLAAPGATYAERAAVSPGSQRTVEARQVLGDRQADSKAQAVLADAQQKARAAGVQGAADPAAAPHAPRTYTVVKGDTLGSIAKKNSVEVAQLREWNHLKGDTIRLGQVLQVSAN</sequence>
<dbReference type="PANTHER" id="PTHR30570">
    <property type="entry name" value="PERIPLASMIC PHOSPHATE BINDING COMPONENT OF PHOSPHATE ABC TRANSPORTER"/>
    <property type="match status" value="1"/>
</dbReference>
<name>A0A316I0L4_9GAMM</name>
<keyword evidence="1 2" id="KW-0732">Signal</keyword>
<dbReference type="InterPro" id="IPR050811">
    <property type="entry name" value="Phosphate_ABC_transporter"/>
</dbReference>
<dbReference type="AlphaFoldDB" id="A0A316I0L4"/>
<accession>A0A316I0L4</accession>
<gene>
    <name evidence="4" type="ORF">C7456_108171</name>
</gene>
<evidence type="ECO:0000256" key="2">
    <source>
        <dbReference type="SAM" id="SignalP"/>
    </source>
</evidence>
<dbReference type="PANTHER" id="PTHR30570:SF1">
    <property type="entry name" value="PHOSPHATE-BINDING PROTEIN PSTS"/>
    <property type="match status" value="1"/>
</dbReference>
<dbReference type="Gene3D" id="3.40.190.10">
    <property type="entry name" value="Periplasmic binding protein-like II"/>
    <property type="match status" value="2"/>
</dbReference>
<dbReference type="CDD" id="cd00118">
    <property type="entry name" value="LysM"/>
    <property type="match status" value="1"/>
</dbReference>
<feature type="signal peptide" evidence="2">
    <location>
        <begin position="1"/>
        <end position="23"/>
    </location>
</feature>
<feature type="chain" id="PRO_5016296394" evidence="2">
    <location>
        <begin position="24"/>
        <end position="431"/>
    </location>
</feature>
<evidence type="ECO:0000313" key="4">
    <source>
        <dbReference type="EMBL" id="PWK85875.1"/>
    </source>
</evidence>
<feature type="domain" description="LysM" evidence="3">
    <location>
        <begin position="385"/>
        <end position="428"/>
    </location>
</feature>
<dbReference type="Pfam" id="PF12849">
    <property type="entry name" value="PBP_like_2"/>
    <property type="match status" value="1"/>
</dbReference>
<dbReference type="Pfam" id="PF01476">
    <property type="entry name" value="LysM"/>
    <property type="match status" value="1"/>
</dbReference>
<dbReference type="SUPFAM" id="SSF54106">
    <property type="entry name" value="LysM domain"/>
    <property type="match status" value="1"/>
</dbReference>
<dbReference type="RefSeq" id="WP_109723995.1">
    <property type="nucleotide sequence ID" value="NZ_MSZV01000013.1"/>
</dbReference>
<dbReference type="Proteomes" id="UP000245812">
    <property type="component" value="Unassembled WGS sequence"/>
</dbReference>
<protein>
    <submittedName>
        <fullName evidence="4">Phosphate transport system substrate-binding protein</fullName>
    </submittedName>
</protein>
<dbReference type="InterPro" id="IPR036779">
    <property type="entry name" value="LysM_dom_sf"/>
</dbReference>
<dbReference type="Gene3D" id="3.10.350.10">
    <property type="entry name" value="LysM domain"/>
    <property type="match status" value="1"/>
</dbReference>
<keyword evidence="5" id="KW-1185">Reference proteome</keyword>
<dbReference type="OrthoDB" id="9790048at2"/>
<evidence type="ECO:0000313" key="5">
    <source>
        <dbReference type="Proteomes" id="UP000245812"/>
    </source>
</evidence>
<dbReference type="PROSITE" id="PS51782">
    <property type="entry name" value="LYSM"/>
    <property type="match status" value="1"/>
</dbReference>
<dbReference type="SMART" id="SM00257">
    <property type="entry name" value="LysM"/>
    <property type="match status" value="1"/>
</dbReference>
<dbReference type="InterPro" id="IPR018392">
    <property type="entry name" value="LysM"/>
</dbReference>
<evidence type="ECO:0000256" key="1">
    <source>
        <dbReference type="ARBA" id="ARBA00022729"/>
    </source>
</evidence>
<proteinExistence type="predicted"/>
<organism evidence="4 5">
    <name type="scientific">Fulvimonas soli</name>
    <dbReference type="NCBI Taxonomy" id="155197"/>
    <lineage>
        <taxon>Bacteria</taxon>
        <taxon>Pseudomonadati</taxon>
        <taxon>Pseudomonadota</taxon>
        <taxon>Gammaproteobacteria</taxon>
        <taxon>Lysobacterales</taxon>
        <taxon>Rhodanobacteraceae</taxon>
        <taxon>Fulvimonas</taxon>
    </lineage>
</organism>
<reference evidence="4 5" key="1">
    <citation type="submission" date="2018-05" db="EMBL/GenBank/DDBJ databases">
        <title>Genomic Encyclopedia of Type Strains, Phase IV (KMG-IV): sequencing the most valuable type-strain genomes for metagenomic binning, comparative biology and taxonomic classification.</title>
        <authorList>
            <person name="Goeker M."/>
        </authorList>
    </citation>
    <scope>NUCLEOTIDE SEQUENCE [LARGE SCALE GENOMIC DNA]</scope>
    <source>
        <strain evidence="4 5">DSM 14263</strain>
    </source>
</reference>
<dbReference type="InterPro" id="IPR024370">
    <property type="entry name" value="PBP_domain"/>
</dbReference>
<dbReference type="SUPFAM" id="SSF53850">
    <property type="entry name" value="Periplasmic binding protein-like II"/>
    <property type="match status" value="1"/>
</dbReference>